<protein>
    <submittedName>
        <fullName evidence="2">Uncharacterized protein</fullName>
    </submittedName>
</protein>
<accession>A0A9X8MH51</accession>
<sequence>MKKARPSHLPPDDAVSLEQATQAFRKGAEPAFTEPEKEAPKAPVRQPKTKAGTERVTPVLETSMVLELDEAAEIMSRKTGTKYSRNSVIRVACREFLDRLQSSDK</sequence>
<organism evidence="2 3">
    <name type="scientific">Pseudomonas lutea</name>
    <dbReference type="NCBI Taxonomy" id="243924"/>
    <lineage>
        <taxon>Bacteria</taxon>
        <taxon>Pseudomonadati</taxon>
        <taxon>Pseudomonadota</taxon>
        <taxon>Gammaproteobacteria</taxon>
        <taxon>Pseudomonadales</taxon>
        <taxon>Pseudomonadaceae</taxon>
        <taxon>Pseudomonas</taxon>
    </lineage>
</organism>
<dbReference type="AlphaFoldDB" id="A0A9X8MH51"/>
<dbReference type="Proteomes" id="UP000183210">
    <property type="component" value="Unassembled WGS sequence"/>
</dbReference>
<evidence type="ECO:0000313" key="2">
    <source>
        <dbReference type="EMBL" id="SER36670.1"/>
    </source>
</evidence>
<feature type="region of interest" description="Disordered" evidence="1">
    <location>
        <begin position="24"/>
        <end position="57"/>
    </location>
</feature>
<dbReference type="RefSeq" id="WP_074829658.1">
    <property type="nucleotide sequence ID" value="NZ_FOEV01000018.1"/>
</dbReference>
<evidence type="ECO:0000256" key="1">
    <source>
        <dbReference type="SAM" id="MobiDB-lite"/>
    </source>
</evidence>
<dbReference type="EMBL" id="FOEV01000018">
    <property type="protein sequence ID" value="SER36670.1"/>
    <property type="molecule type" value="Genomic_DNA"/>
</dbReference>
<name>A0A9X8MH51_9PSED</name>
<comment type="caution">
    <text evidence="2">The sequence shown here is derived from an EMBL/GenBank/DDBJ whole genome shotgun (WGS) entry which is preliminary data.</text>
</comment>
<proteinExistence type="predicted"/>
<evidence type="ECO:0000313" key="3">
    <source>
        <dbReference type="Proteomes" id="UP000183210"/>
    </source>
</evidence>
<dbReference type="GeneID" id="300268736"/>
<gene>
    <name evidence="2" type="ORF">SAMN05216409_11862</name>
</gene>
<reference evidence="2 3" key="1">
    <citation type="submission" date="2016-10" db="EMBL/GenBank/DDBJ databases">
        <authorList>
            <person name="Varghese N."/>
            <person name="Submissions S."/>
        </authorList>
    </citation>
    <scope>NUCLEOTIDE SEQUENCE [LARGE SCALE GENOMIC DNA]</scope>
    <source>
        <strain evidence="2 3">LMG 21974</strain>
    </source>
</reference>